<dbReference type="SUPFAM" id="SSF48019">
    <property type="entry name" value="post-AAA+ oligomerization domain-like"/>
    <property type="match status" value="1"/>
</dbReference>
<protein>
    <submittedName>
        <fullName evidence="1">Uncharacterized protein</fullName>
    </submittedName>
</protein>
<dbReference type="GO" id="GO:0003677">
    <property type="term" value="F:DNA binding"/>
    <property type="evidence" value="ECO:0007669"/>
    <property type="project" value="InterPro"/>
</dbReference>
<dbReference type="EMBL" id="MN739344">
    <property type="protein sequence ID" value="QHS99533.1"/>
    <property type="molecule type" value="Genomic_DNA"/>
</dbReference>
<dbReference type="AlphaFoldDB" id="A0A6C0C7N5"/>
<evidence type="ECO:0000313" key="1">
    <source>
        <dbReference type="EMBL" id="QHS99533.1"/>
    </source>
</evidence>
<organism evidence="1">
    <name type="scientific">viral metagenome</name>
    <dbReference type="NCBI Taxonomy" id="1070528"/>
    <lineage>
        <taxon>unclassified sequences</taxon>
        <taxon>metagenomes</taxon>
        <taxon>organismal metagenomes</taxon>
    </lineage>
</organism>
<dbReference type="Gene3D" id="1.20.272.10">
    <property type="match status" value="1"/>
</dbReference>
<proteinExistence type="predicted"/>
<name>A0A6C0C7N5_9ZZZZ</name>
<sequence length="481" mass="57293">MAFLRKQTTEGSIGLLYSIIQKCIRRGMEEECLYYSDILFKEGTPNSLRKRLVYVTNEDICNLKLSNEIMECSDEDLYKYVVLCCRMKKTHDSAWLSRLSLHYAMNNIDTDNEELIEAIKMTEFIRTDNYKKVREYIGKEYNKLYSFSGKNNLVWASYIMIKRRPELNQEYSLDIDLDSIEKRKFSNIPFWVMDKHVSGGQKGYQFFFDNSLIVNENIYENGDKYAEECMKVYLEDEKNIGNGKTKILYKLWKEGIKDIPDIYEKKIPGYKDVVQIQLITSKNKPPVYFVTSLDDNKKYVLKGPMTIKIRKQIMRTENIKKDIGLNHLNVEFINIFNQNWMRADSLLDYDFNKKELKTSKLEKNVYIYNGVNNNYNFDNINEENFMEFFKNYIFRLIVGTNDHCSRNFITDGVNVYSIDDHCLDLEFDDLLNIKMKKDIKEKCKEYIILNKSNIIEILNKWRKRFINENMIKRIDKIISMV</sequence>
<reference evidence="1" key="1">
    <citation type="journal article" date="2020" name="Nature">
        <title>Giant virus diversity and host interactions through global metagenomics.</title>
        <authorList>
            <person name="Schulz F."/>
            <person name="Roux S."/>
            <person name="Paez-Espino D."/>
            <person name="Jungbluth S."/>
            <person name="Walsh D.A."/>
            <person name="Denef V.J."/>
            <person name="McMahon K.D."/>
            <person name="Konstantinidis K.T."/>
            <person name="Eloe-Fadrosh E.A."/>
            <person name="Kyrpides N.C."/>
            <person name="Woyke T."/>
        </authorList>
    </citation>
    <scope>NUCLEOTIDE SEQUENCE</scope>
    <source>
        <strain evidence="1">GVMAG-M-3300020187-37</strain>
    </source>
</reference>
<accession>A0A6C0C7N5</accession>
<dbReference type="InterPro" id="IPR008921">
    <property type="entry name" value="DNA_pol3_clamp-load_cplx_C"/>
</dbReference>
<dbReference type="GO" id="GO:0006260">
    <property type="term" value="P:DNA replication"/>
    <property type="evidence" value="ECO:0007669"/>
    <property type="project" value="InterPro"/>
</dbReference>